<name>A0ABX1LRM0_9CYAN</name>
<dbReference type="InterPro" id="IPR052919">
    <property type="entry name" value="TA_system_RNase"/>
</dbReference>
<dbReference type="SUPFAM" id="SSF88723">
    <property type="entry name" value="PIN domain-like"/>
    <property type="match status" value="1"/>
</dbReference>
<dbReference type="Gene3D" id="3.40.50.1010">
    <property type="entry name" value="5'-nuclease"/>
    <property type="match status" value="1"/>
</dbReference>
<accession>A0ABX1LRM0</accession>
<proteinExistence type="predicted"/>
<dbReference type="PANTHER" id="PTHR36173:SF2">
    <property type="entry name" value="RIBONUCLEASE VAPC16"/>
    <property type="match status" value="1"/>
</dbReference>
<dbReference type="CDD" id="cd09872">
    <property type="entry name" value="PIN_Sll0205-like"/>
    <property type="match status" value="1"/>
</dbReference>
<keyword evidence="3" id="KW-1185">Reference proteome</keyword>
<reference evidence="2 3" key="1">
    <citation type="submission" date="2020-03" db="EMBL/GenBank/DDBJ databases">
        <title>Draft Genome Sequence of 2-Methylisoborneol Producing Pseudanabaena yagii Strain GIHE-NHR1 Isolated from North Han River in South Korea.</title>
        <authorList>
            <person name="Jeong J."/>
        </authorList>
    </citation>
    <scope>NUCLEOTIDE SEQUENCE [LARGE SCALE GENOMIC DNA]</scope>
    <source>
        <strain evidence="2 3">GIHE-NHR1</strain>
    </source>
</reference>
<dbReference type="InterPro" id="IPR041705">
    <property type="entry name" value="PIN_Sll0205"/>
</dbReference>
<comment type="caution">
    <text evidence="2">The sequence shown here is derived from an EMBL/GenBank/DDBJ whole genome shotgun (WGS) entry which is preliminary data.</text>
</comment>
<dbReference type="InterPro" id="IPR002716">
    <property type="entry name" value="PIN_dom"/>
</dbReference>
<sequence length="129" mass="15077">MRLLLDTHIFLWFLNGDPQLSSQFRDYIQDPNNNVYLSVVSVWEATIKYQLGKLPFPESPATYLPRQRIRHQIDSLQIDEASITQLIRLPPLHRDPFDRLLICQSIQHNLTIVTADQAIINYPIVQILK</sequence>
<dbReference type="Pfam" id="PF01850">
    <property type="entry name" value="PIN"/>
    <property type="match status" value="1"/>
</dbReference>
<evidence type="ECO:0000313" key="2">
    <source>
        <dbReference type="EMBL" id="NMF56547.1"/>
    </source>
</evidence>
<gene>
    <name evidence="2" type="ORF">HC246_00520</name>
</gene>
<organism evidence="2 3">
    <name type="scientific">Pseudanabaena yagii GIHE-NHR1</name>
    <dbReference type="NCBI Taxonomy" id="2722753"/>
    <lineage>
        <taxon>Bacteria</taxon>
        <taxon>Bacillati</taxon>
        <taxon>Cyanobacteriota</taxon>
        <taxon>Cyanophyceae</taxon>
        <taxon>Pseudanabaenales</taxon>
        <taxon>Pseudanabaenaceae</taxon>
        <taxon>Pseudanabaena</taxon>
        <taxon>Pseudanabaena yagii</taxon>
    </lineage>
</organism>
<dbReference type="InterPro" id="IPR029060">
    <property type="entry name" value="PIN-like_dom_sf"/>
</dbReference>
<dbReference type="Proteomes" id="UP000738376">
    <property type="component" value="Unassembled WGS sequence"/>
</dbReference>
<dbReference type="RefSeq" id="WP_169361682.1">
    <property type="nucleotide sequence ID" value="NZ_JAAVJL010000001.1"/>
</dbReference>
<protein>
    <submittedName>
        <fullName evidence="2">Type II toxin-antitoxin system VapC family toxin</fullName>
    </submittedName>
</protein>
<evidence type="ECO:0000259" key="1">
    <source>
        <dbReference type="Pfam" id="PF01850"/>
    </source>
</evidence>
<dbReference type="PANTHER" id="PTHR36173">
    <property type="entry name" value="RIBONUCLEASE VAPC16-RELATED"/>
    <property type="match status" value="1"/>
</dbReference>
<feature type="domain" description="PIN" evidence="1">
    <location>
        <begin position="4"/>
        <end position="121"/>
    </location>
</feature>
<evidence type="ECO:0000313" key="3">
    <source>
        <dbReference type="Proteomes" id="UP000738376"/>
    </source>
</evidence>
<dbReference type="EMBL" id="JAAVJL010000001">
    <property type="protein sequence ID" value="NMF56547.1"/>
    <property type="molecule type" value="Genomic_DNA"/>
</dbReference>